<dbReference type="PANTHER" id="PTHR43133">
    <property type="entry name" value="RNA POLYMERASE ECF-TYPE SIGMA FACTO"/>
    <property type="match status" value="1"/>
</dbReference>
<dbReference type="Gene3D" id="1.10.1740.10">
    <property type="match status" value="1"/>
</dbReference>
<dbReference type="InterPro" id="IPR036388">
    <property type="entry name" value="WH-like_DNA-bd_sf"/>
</dbReference>
<dbReference type="SUPFAM" id="SSF88659">
    <property type="entry name" value="Sigma3 and sigma4 domains of RNA polymerase sigma factors"/>
    <property type="match status" value="1"/>
</dbReference>
<evidence type="ECO:0000256" key="1">
    <source>
        <dbReference type="ARBA" id="ARBA00010641"/>
    </source>
</evidence>
<feature type="domain" description="RNA polymerase sigma-70 region 2" evidence="5">
    <location>
        <begin position="17"/>
        <end position="78"/>
    </location>
</feature>
<evidence type="ECO:0000259" key="6">
    <source>
        <dbReference type="Pfam" id="PF08281"/>
    </source>
</evidence>
<dbReference type="EMBL" id="JBEPTF010000005">
    <property type="protein sequence ID" value="MET4685217.1"/>
    <property type="molecule type" value="Genomic_DNA"/>
</dbReference>
<dbReference type="SUPFAM" id="SSF88946">
    <property type="entry name" value="Sigma2 domain of RNA polymerase sigma factors"/>
    <property type="match status" value="1"/>
</dbReference>
<accession>A0ABV2RF83</accession>
<dbReference type="RefSeq" id="WP_354090181.1">
    <property type="nucleotide sequence ID" value="NZ_JBEPTF010000005.1"/>
</dbReference>
<dbReference type="Pfam" id="PF08281">
    <property type="entry name" value="Sigma70_r4_2"/>
    <property type="match status" value="1"/>
</dbReference>
<comment type="similarity">
    <text evidence="1">Belongs to the sigma-70 factor family. ECF subfamily.</text>
</comment>
<evidence type="ECO:0000256" key="4">
    <source>
        <dbReference type="ARBA" id="ARBA00023163"/>
    </source>
</evidence>
<evidence type="ECO:0000259" key="5">
    <source>
        <dbReference type="Pfam" id="PF04542"/>
    </source>
</evidence>
<name>A0ABV2RF83_9CAUL</name>
<keyword evidence="8" id="KW-1185">Reference proteome</keyword>
<protein>
    <submittedName>
        <fullName evidence="7">RNA polymerase sigma factor (Sigma-70 family)</fullName>
    </submittedName>
</protein>
<dbReference type="PANTHER" id="PTHR43133:SF63">
    <property type="entry name" value="RNA POLYMERASE SIGMA FACTOR FECI-RELATED"/>
    <property type="match status" value="1"/>
</dbReference>
<comment type="caution">
    <text evidence="7">The sequence shown here is derived from an EMBL/GenBank/DDBJ whole genome shotgun (WGS) entry which is preliminary data.</text>
</comment>
<evidence type="ECO:0000256" key="3">
    <source>
        <dbReference type="ARBA" id="ARBA00023082"/>
    </source>
</evidence>
<reference evidence="7 8" key="1">
    <citation type="submission" date="2024-06" db="EMBL/GenBank/DDBJ databases">
        <title>Sorghum-associated microbial communities from plants grown in Nebraska, USA.</title>
        <authorList>
            <person name="Schachtman D."/>
        </authorList>
    </citation>
    <scope>NUCLEOTIDE SEQUENCE [LARGE SCALE GENOMIC DNA]</scope>
    <source>
        <strain evidence="7 8">2814</strain>
    </source>
</reference>
<evidence type="ECO:0000313" key="8">
    <source>
        <dbReference type="Proteomes" id="UP001549313"/>
    </source>
</evidence>
<dbReference type="Proteomes" id="UP001549313">
    <property type="component" value="Unassembled WGS sequence"/>
</dbReference>
<dbReference type="Pfam" id="PF04542">
    <property type="entry name" value="Sigma70_r2"/>
    <property type="match status" value="1"/>
</dbReference>
<dbReference type="InterPro" id="IPR013325">
    <property type="entry name" value="RNA_pol_sigma_r2"/>
</dbReference>
<dbReference type="InterPro" id="IPR039425">
    <property type="entry name" value="RNA_pol_sigma-70-like"/>
</dbReference>
<gene>
    <name evidence="7" type="ORF">ABIE19_003168</name>
</gene>
<keyword evidence="2" id="KW-0805">Transcription regulation</keyword>
<dbReference type="InterPro" id="IPR013324">
    <property type="entry name" value="RNA_pol_sigma_r3/r4-like"/>
</dbReference>
<dbReference type="NCBIfam" id="TIGR02937">
    <property type="entry name" value="sigma70-ECF"/>
    <property type="match status" value="1"/>
</dbReference>
<keyword evidence="4" id="KW-0804">Transcription</keyword>
<proteinExistence type="inferred from homology"/>
<sequence length="174" mass="19659">MPSPIPLSEDEIGETDRRLRGLVRSRVGSREDCEDIAQDSWLRMAASVRESRAPIVNARGYLFRIARNLIVDHRRRGAARPPIDGDDALLTVVDPRPNPESVLITRIELARMDRIIAAMPARPREVFRLSRIEGLSFAEIGRRMKLSRQTVHEHMGRALLALQLAADTDFDAET</sequence>
<evidence type="ECO:0000256" key="2">
    <source>
        <dbReference type="ARBA" id="ARBA00023015"/>
    </source>
</evidence>
<dbReference type="Gene3D" id="1.10.10.10">
    <property type="entry name" value="Winged helix-like DNA-binding domain superfamily/Winged helix DNA-binding domain"/>
    <property type="match status" value="1"/>
</dbReference>
<keyword evidence="3" id="KW-0731">Sigma factor</keyword>
<dbReference type="InterPro" id="IPR013249">
    <property type="entry name" value="RNA_pol_sigma70_r4_t2"/>
</dbReference>
<feature type="domain" description="RNA polymerase sigma factor 70 region 4 type 2" evidence="6">
    <location>
        <begin position="111"/>
        <end position="162"/>
    </location>
</feature>
<organism evidence="7 8">
    <name type="scientific">Brevundimonas faecalis</name>
    <dbReference type="NCBI Taxonomy" id="947378"/>
    <lineage>
        <taxon>Bacteria</taxon>
        <taxon>Pseudomonadati</taxon>
        <taxon>Pseudomonadota</taxon>
        <taxon>Alphaproteobacteria</taxon>
        <taxon>Caulobacterales</taxon>
        <taxon>Caulobacteraceae</taxon>
        <taxon>Brevundimonas</taxon>
    </lineage>
</organism>
<dbReference type="InterPro" id="IPR014284">
    <property type="entry name" value="RNA_pol_sigma-70_dom"/>
</dbReference>
<evidence type="ECO:0000313" key="7">
    <source>
        <dbReference type="EMBL" id="MET4685217.1"/>
    </source>
</evidence>
<dbReference type="InterPro" id="IPR007627">
    <property type="entry name" value="RNA_pol_sigma70_r2"/>
</dbReference>